<dbReference type="InterPro" id="IPR016040">
    <property type="entry name" value="NAD(P)-bd_dom"/>
</dbReference>
<organism evidence="2 3">
    <name type="scientific">Litchfieldella qijiaojingensis</name>
    <dbReference type="NCBI Taxonomy" id="980347"/>
    <lineage>
        <taxon>Bacteria</taxon>
        <taxon>Pseudomonadati</taxon>
        <taxon>Pseudomonadota</taxon>
        <taxon>Gammaproteobacteria</taxon>
        <taxon>Oceanospirillales</taxon>
        <taxon>Halomonadaceae</taxon>
        <taxon>Litchfieldella</taxon>
    </lineage>
</organism>
<name>A0ABQ2ZBV1_9GAMM</name>
<dbReference type="Gene3D" id="3.40.50.720">
    <property type="entry name" value="NAD(P)-binding Rossmann-like Domain"/>
    <property type="match status" value="1"/>
</dbReference>
<dbReference type="EMBL" id="BMXS01000046">
    <property type="protein sequence ID" value="GGY11643.1"/>
    <property type="molecule type" value="Genomic_DNA"/>
</dbReference>
<reference evidence="3" key="1">
    <citation type="journal article" date="2019" name="Int. J. Syst. Evol. Microbiol.">
        <title>The Global Catalogue of Microorganisms (GCM) 10K type strain sequencing project: providing services to taxonomists for standard genome sequencing and annotation.</title>
        <authorList>
            <consortium name="The Broad Institute Genomics Platform"/>
            <consortium name="The Broad Institute Genome Sequencing Center for Infectious Disease"/>
            <person name="Wu L."/>
            <person name="Ma J."/>
        </authorList>
    </citation>
    <scope>NUCLEOTIDE SEQUENCE [LARGE SCALE GENOMIC DNA]</scope>
    <source>
        <strain evidence="3">KCTC 22228</strain>
    </source>
</reference>
<protein>
    <recommendedName>
        <fullName evidence="1">NAD(P)-binding domain-containing protein</fullName>
    </recommendedName>
</protein>
<evidence type="ECO:0000313" key="2">
    <source>
        <dbReference type="EMBL" id="GGY11643.1"/>
    </source>
</evidence>
<evidence type="ECO:0000313" key="3">
    <source>
        <dbReference type="Proteomes" id="UP000653056"/>
    </source>
</evidence>
<dbReference type="Proteomes" id="UP000653056">
    <property type="component" value="Unassembled WGS sequence"/>
</dbReference>
<accession>A0ABQ2ZBV1</accession>
<evidence type="ECO:0000259" key="1">
    <source>
        <dbReference type="Pfam" id="PF13460"/>
    </source>
</evidence>
<dbReference type="Pfam" id="PF13460">
    <property type="entry name" value="NAD_binding_10"/>
    <property type="match status" value="1"/>
</dbReference>
<proteinExistence type="predicted"/>
<gene>
    <name evidence="2" type="ORF">GCM10007160_43200</name>
</gene>
<feature type="domain" description="NAD(P)-binding" evidence="1">
    <location>
        <begin position="22"/>
        <end position="130"/>
    </location>
</feature>
<keyword evidence="3" id="KW-1185">Reference proteome</keyword>
<sequence length="150" mass="16759">MTDAVRRLCEAVWANRPQIPVRFVLMNTAGNSNRDLNEPVSLGHRSVVGLIRLLLPPHIDNEKAADYLRTSVGSNDSAIEWVAVRPDTLINENSVTEYAAHPSPTRSAIFNAGKTSRINVAHFMADLITDDDTWSRWKGRMPVIYNKGFS</sequence>
<comment type="caution">
    <text evidence="2">The sequence shown here is derived from an EMBL/GenBank/DDBJ whole genome shotgun (WGS) entry which is preliminary data.</text>
</comment>